<evidence type="ECO:0000313" key="2">
    <source>
        <dbReference type="EMBL" id="KAK4319164.1"/>
    </source>
</evidence>
<evidence type="ECO:0000256" key="1">
    <source>
        <dbReference type="SAM" id="MobiDB-lite"/>
    </source>
</evidence>
<proteinExistence type="predicted"/>
<organism evidence="2 3">
    <name type="scientific">Petrolisthes manimaculis</name>
    <dbReference type="NCBI Taxonomy" id="1843537"/>
    <lineage>
        <taxon>Eukaryota</taxon>
        <taxon>Metazoa</taxon>
        <taxon>Ecdysozoa</taxon>
        <taxon>Arthropoda</taxon>
        <taxon>Crustacea</taxon>
        <taxon>Multicrustacea</taxon>
        <taxon>Malacostraca</taxon>
        <taxon>Eumalacostraca</taxon>
        <taxon>Eucarida</taxon>
        <taxon>Decapoda</taxon>
        <taxon>Pleocyemata</taxon>
        <taxon>Anomura</taxon>
        <taxon>Galatheoidea</taxon>
        <taxon>Porcellanidae</taxon>
        <taxon>Petrolisthes</taxon>
    </lineage>
</organism>
<feature type="compositionally biased region" description="Pro residues" evidence="1">
    <location>
        <begin position="41"/>
        <end position="52"/>
    </location>
</feature>
<keyword evidence="3" id="KW-1185">Reference proteome</keyword>
<comment type="caution">
    <text evidence="2">The sequence shown here is derived from an EMBL/GenBank/DDBJ whole genome shotgun (WGS) entry which is preliminary data.</text>
</comment>
<gene>
    <name evidence="2" type="ORF">Pmani_009883</name>
</gene>
<dbReference type="AlphaFoldDB" id="A0AAE1Q2K6"/>
<feature type="region of interest" description="Disordered" evidence="1">
    <location>
        <begin position="32"/>
        <end position="59"/>
    </location>
</feature>
<sequence length="160" mass="17317">MKRGRDQTPEEEPLAKRINNLHLGGSTQLINGTNLALVPPGGHPPTGQPLAPPNGHLLPPTVNSPQGHLNNNGLINNNVANGIVNNGISGLSSGVVGPDGAEVNLEAMAREMIVRRELPESLSLSYPNLNPTQNDQYFSFNRTLHHLHIERLRRMGKLTL</sequence>
<dbReference type="Proteomes" id="UP001292094">
    <property type="component" value="Unassembled WGS sequence"/>
</dbReference>
<accession>A0AAE1Q2K6</accession>
<dbReference type="EMBL" id="JAWZYT010000777">
    <property type="protein sequence ID" value="KAK4319164.1"/>
    <property type="molecule type" value="Genomic_DNA"/>
</dbReference>
<reference evidence="2" key="1">
    <citation type="submission" date="2023-11" db="EMBL/GenBank/DDBJ databases">
        <title>Genome assemblies of two species of porcelain crab, Petrolisthes cinctipes and Petrolisthes manimaculis (Anomura: Porcellanidae).</title>
        <authorList>
            <person name="Angst P."/>
        </authorList>
    </citation>
    <scope>NUCLEOTIDE SEQUENCE</scope>
    <source>
        <strain evidence="2">PB745_02</strain>
        <tissue evidence="2">Gill</tissue>
    </source>
</reference>
<evidence type="ECO:0000313" key="3">
    <source>
        <dbReference type="Proteomes" id="UP001292094"/>
    </source>
</evidence>
<name>A0AAE1Q2K6_9EUCA</name>
<protein>
    <submittedName>
        <fullName evidence="2">Uncharacterized protein</fullName>
    </submittedName>
</protein>